<keyword evidence="3" id="KW-1185">Reference proteome</keyword>
<organism evidence="2 3">
    <name type="scientific">Methanocorpusculum labreanum (strain ATCC 43576 / DSM 4855 / Z)</name>
    <dbReference type="NCBI Taxonomy" id="410358"/>
    <lineage>
        <taxon>Archaea</taxon>
        <taxon>Methanobacteriati</taxon>
        <taxon>Methanobacteriota</taxon>
        <taxon>Stenosarchaea group</taxon>
        <taxon>Methanomicrobia</taxon>
        <taxon>Methanomicrobiales</taxon>
        <taxon>Methanocorpusculaceae</taxon>
        <taxon>Methanocorpusculum</taxon>
    </lineage>
</organism>
<keyword evidence="1" id="KW-0812">Transmembrane</keyword>
<protein>
    <submittedName>
        <fullName evidence="2">Uncharacterized protein</fullName>
    </submittedName>
</protein>
<sequence length="142" mass="15187">MKDHKKAAFVCSVIGTVLLWIPIALTLVTGVVGSIFAGKLLMDYLMPAELFFLVLAGWILLIVGSVFSGKWKIPVVITGVATLILLFGAQILAVVSGLASGVVPAEGMIWYLVLGMLILYDLLVIVLGILGIRLSYVVKMGR</sequence>
<evidence type="ECO:0000313" key="2">
    <source>
        <dbReference type="EMBL" id="ABN07275.1"/>
    </source>
</evidence>
<dbReference type="HOGENOM" id="CLU_1812880_0_0_2"/>
<evidence type="ECO:0000313" key="3">
    <source>
        <dbReference type="Proteomes" id="UP000000365"/>
    </source>
</evidence>
<evidence type="ECO:0000256" key="1">
    <source>
        <dbReference type="SAM" id="Phobius"/>
    </source>
</evidence>
<reference evidence="2 3" key="1">
    <citation type="journal article" date="2009" name="Stand. Genomic Sci.">
        <title>Complete genome sequence of Methanocorpusculum labreanum type strain Z.</title>
        <authorList>
            <person name="Anderson I.J."/>
            <person name="Sieprawska-Lupa M."/>
            <person name="Goltsman E."/>
            <person name="Lapidus A."/>
            <person name="Copeland A."/>
            <person name="Glavina Del Rio T."/>
            <person name="Tice H."/>
            <person name="Dalin E."/>
            <person name="Barry K."/>
            <person name="Pitluck S."/>
            <person name="Hauser L."/>
            <person name="Land M."/>
            <person name="Lucas S."/>
            <person name="Richardson P."/>
            <person name="Whitman W.B."/>
            <person name="Kyrpides N.C."/>
        </authorList>
    </citation>
    <scope>NUCLEOTIDE SEQUENCE [LARGE SCALE GENOMIC DNA]</scope>
    <source>
        <strain evidence="3">ATCC 43576 / DSM 4855 / Z</strain>
    </source>
</reference>
<feature type="transmembrane region" description="Helical" evidence="1">
    <location>
        <begin position="7"/>
        <end position="38"/>
    </location>
</feature>
<dbReference type="EMBL" id="CP000559">
    <property type="protein sequence ID" value="ABN07275.1"/>
    <property type="molecule type" value="Genomic_DNA"/>
</dbReference>
<feature type="transmembrane region" description="Helical" evidence="1">
    <location>
        <begin position="50"/>
        <end position="68"/>
    </location>
</feature>
<dbReference type="STRING" id="410358.Mlab_1106"/>
<dbReference type="RefSeq" id="WP_011833478.1">
    <property type="nucleotide sequence ID" value="NC_008942.1"/>
</dbReference>
<dbReference type="AlphaFoldDB" id="A2SSG9"/>
<proteinExistence type="predicted"/>
<feature type="transmembrane region" description="Helical" evidence="1">
    <location>
        <begin position="109"/>
        <end position="132"/>
    </location>
</feature>
<accession>A2SSG9</accession>
<keyword evidence="1" id="KW-0472">Membrane</keyword>
<dbReference type="OrthoDB" id="381612at2157"/>
<dbReference type="Proteomes" id="UP000000365">
    <property type="component" value="Chromosome"/>
</dbReference>
<dbReference type="KEGG" id="mla:Mlab_1106"/>
<gene>
    <name evidence="2" type="ordered locus">Mlab_1106</name>
</gene>
<name>A2SSG9_METLZ</name>
<keyword evidence="1" id="KW-1133">Transmembrane helix</keyword>
<feature type="transmembrane region" description="Helical" evidence="1">
    <location>
        <begin position="75"/>
        <end position="103"/>
    </location>
</feature>
<dbReference type="GeneID" id="4794641"/>